<evidence type="ECO:0000313" key="1">
    <source>
        <dbReference type="EMBL" id="RDX64912.1"/>
    </source>
</evidence>
<dbReference type="Proteomes" id="UP000257109">
    <property type="component" value="Unassembled WGS sequence"/>
</dbReference>
<sequence length="117" mass="13741">MGCILGQHEEFNKKEHIIYYLISKMDPIMYIFEKLALIERITHWQVSLLKCDIILHAYLNADSLSARCRVALGRDWSNMVSVEPYPTRSRLSADRRNRVRLTLFRTKMQEIGDLVAD</sequence>
<feature type="non-terminal residue" evidence="1">
    <location>
        <position position="1"/>
    </location>
</feature>
<comment type="caution">
    <text evidence="1">The sequence shown here is derived from an EMBL/GenBank/DDBJ whole genome shotgun (WGS) entry which is preliminary data.</text>
</comment>
<evidence type="ECO:0000313" key="2">
    <source>
        <dbReference type="Proteomes" id="UP000257109"/>
    </source>
</evidence>
<protein>
    <submittedName>
        <fullName evidence="1">Uncharacterized protein</fullName>
    </submittedName>
</protein>
<proteinExistence type="predicted"/>
<accession>A0A371EFT6</accession>
<name>A0A371EFT6_MUCPR</name>
<keyword evidence="2" id="KW-1185">Reference proteome</keyword>
<dbReference type="EMBL" id="QJKJ01014159">
    <property type="protein sequence ID" value="RDX64912.1"/>
    <property type="molecule type" value="Genomic_DNA"/>
</dbReference>
<dbReference type="OrthoDB" id="1938451at2759"/>
<reference evidence="1" key="1">
    <citation type="submission" date="2018-05" db="EMBL/GenBank/DDBJ databases">
        <title>Draft genome of Mucuna pruriens seed.</title>
        <authorList>
            <person name="Nnadi N.E."/>
            <person name="Vos R."/>
            <person name="Hasami M.H."/>
            <person name="Devisetty U.K."/>
            <person name="Aguiy J.C."/>
        </authorList>
    </citation>
    <scope>NUCLEOTIDE SEQUENCE [LARGE SCALE GENOMIC DNA]</scope>
    <source>
        <strain evidence="1">JCA_2017</strain>
    </source>
</reference>
<organism evidence="1 2">
    <name type="scientific">Mucuna pruriens</name>
    <name type="common">Velvet bean</name>
    <name type="synonym">Dolichos pruriens</name>
    <dbReference type="NCBI Taxonomy" id="157652"/>
    <lineage>
        <taxon>Eukaryota</taxon>
        <taxon>Viridiplantae</taxon>
        <taxon>Streptophyta</taxon>
        <taxon>Embryophyta</taxon>
        <taxon>Tracheophyta</taxon>
        <taxon>Spermatophyta</taxon>
        <taxon>Magnoliopsida</taxon>
        <taxon>eudicotyledons</taxon>
        <taxon>Gunneridae</taxon>
        <taxon>Pentapetalae</taxon>
        <taxon>rosids</taxon>
        <taxon>fabids</taxon>
        <taxon>Fabales</taxon>
        <taxon>Fabaceae</taxon>
        <taxon>Papilionoideae</taxon>
        <taxon>50 kb inversion clade</taxon>
        <taxon>NPAAA clade</taxon>
        <taxon>indigoferoid/millettioid clade</taxon>
        <taxon>Phaseoleae</taxon>
        <taxon>Mucuna</taxon>
    </lineage>
</organism>
<gene>
    <name evidence="1" type="ORF">CR513_56477</name>
</gene>
<dbReference type="AlphaFoldDB" id="A0A371EFT6"/>